<evidence type="ECO:0000259" key="5">
    <source>
        <dbReference type="Pfam" id="PF04542"/>
    </source>
</evidence>
<evidence type="ECO:0000313" key="8">
    <source>
        <dbReference type="Proteomes" id="UP000001635"/>
    </source>
</evidence>
<dbReference type="GO" id="GO:0016987">
    <property type="term" value="F:sigma factor activity"/>
    <property type="evidence" value="ECO:0007669"/>
    <property type="project" value="UniProtKB-KW"/>
</dbReference>
<keyword evidence="8" id="KW-1185">Reference proteome</keyword>
<feature type="domain" description="RNA polymerase sigma-70 region 2" evidence="5">
    <location>
        <begin position="24"/>
        <end position="88"/>
    </location>
</feature>
<evidence type="ECO:0000256" key="3">
    <source>
        <dbReference type="ARBA" id="ARBA00023082"/>
    </source>
</evidence>
<comment type="similarity">
    <text evidence="1">Belongs to the sigma-70 factor family. ECF subfamily.</text>
</comment>
<dbReference type="KEGG" id="cmr:Cycma_4741"/>
<evidence type="ECO:0000259" key="6">
    <source>
        <dbReference type="Pfam" id="PF08281"/>
    </source>
</evidence>
<dbReference type="Pfam" id="PF08281">
    <property type="entry name" value="Sigma70_r4_2"/>
    <property type="match status" value="1"/>
</dbReference>
<evidence type="ECO:0000256" key="4">
    <source>
        <dbReference type="ARBA" id="ARBA00023163"/>
    </source>
</evidence>
<dbReference type="InterPro" id="IPR036388">
    <property type="entry name" value="WH-like_DNA-bd_sf"/>
</dbReference>
<dbReference type="InterPro" id="IPR007627">
    <property type="entry name" value="RNA_pol_sigma70_r2"/>
</dbReference>
<dbReference type="eggNOG" id="COG1595">
    <property type="taxonomic scope" value="Bacteria"/>
</dbReference>
<protein>
    <submittedName>
        <fullName evidence="7">RNA polymerase, sigma-24 subunit, ECF subfamily</fullName>
    </submittedName>
</protein>
<proteinExistence type="inferred from homology"/>
<dbReference type="Proteomes" id="UP000001635">
    <property type="component" value="Chromosome"/>
</dbReference>
<reference evidence="8" key="1">
    <citation type="submission" date="2011-07" db="EMBL/GenBank/DDBJ databases">
        <title>The complete genome of Cyclobacterium marinum DSM 745.</title>
        <authorList>
            <person name="Lucas S."/>
            <person name="Han J."/>
            <person name="Lapidus A."/>
            <person name="Bruce D."/>
            <person name="Goodwin L."/>
            <person name="Pitluck S."/>
            <person name="Peters L."/>
            <person name="Kyrpides N."/>
            <person name="Mavromatis K."/>
            <person name="Ivanova N."/>
            <person name="Ovchinnikova G."/>
            <person name="Chertkov O."/>
            <person name="Detter J.C."/>
            <person name="Tapia R."/>
            <person name="Han C."/>
            <person name="Land M."/>
            <person name="Hauser L."/>
            <person name="Markowitz V."/>
            <person name="Cheng J.-F."/>
            <person name="Hugenholtz P."/>
            <person name="Woyke T."/>
            <person name="Wu D."/>
            <person name="Tindall B."/>
            <person name="Schuetze A."/>
            <person name="Brambilla E."/>
            <person name="Klenk H.-P."/>
            <person name="Eisen J.A."/>
        </authorList>
    </citation>
    <scope>NUCLEOTIDE SEQUENCE [LARGE SCALE GENOMIC DNA]</scope>
    <source>
        <strain evidence="8">ATCC 25205 / DSM 745 / LMG 13164 / NCIMB 1802</strain>
    </source>
</reference>
<dbReference type="EMBL" id="CP002955">
    <property type="protein sequence ID" value="AEL28426.1"/>
    <property type="molecule type" value="Genomic_DNA"/>
</dbReference>
<dbReference type="GO" id="GO:0003677">
    <property type="term" value="F:DNA binding"/>
    <property type="evidence" value="ECO:0007669"/>
    <property type="project" value="InterPro"/>
</dbReference>
<dbReference type="OrthoDB" id="1097528at2"/>
<evidence type="ECO:0000313" key="7">
    <source>
        <dbReference type="EMBL" id="AEL28426.1"/>
    </source>
</evidence>
<keyword evidence="2" id="KW-0805">Transcription regulation</keyword>
<dbReference type="AlphaFoldDB" id="G0J5H7"/>
<dbReference type="Gene3D" id="1.10.10.10">
    <property type="entry name" value="Winged helix-like DNA-binding domain superfamily/Winged helix DNA-binding domain"/>
    <property type="match status" value="1"/>
</dbReference>
<dbReference type="InterPro" id="IPR014284">
    <property type="entry name" value="RNA_pol_sigma-70_dom"/>
</dbReference>
<dbReference type="PANTHER" id="PTHR43133">
    <property type="entry name" value="RNA POLYMERASE ECF-TYPE SIGMA FACTO"/>
    <property type="match status" value="1"/>
</dbReference>
<dbReference type="InterPro" id="IPR039425">
    <property type="entry name" value="RNA_pol_sigma-70-like"/>
</dbReference>
<dbReference type="InterPro" id="IPR013324">
    <property type="entry name" value="RNA_pol_sigma_r3/r4-like"/>
</dbReference>
<dbReference type="InterPro" id="IPR013325">
    <property type="entry name" value="RNA_pol_sigma_r2"/>
</dbReference>
<dbReference type="PANTHER" id="PTHR43133:SF46">
    <property type="entry name" value="RNA POLYMERASE SIGMA-70 FACTOR ECF SUBFAMILY"/>
    <property type="match status" value="1"/>
</dbReference>
<dbReference type="SUPFAM" id="SSF88659">
    <property type="entry name" value="Sigma3 and sigma4 domains of RNA polymerase sigma factors"/>
    <property type="match status" value="1"/>
</dbReference>
<dbReference type="NCBIfam" id="TIGR02937">
    <property type="entry name" value="sigma70-ECF"/>
    <property type="match status" value="1"/>
</dbReference>
<name>G0J5H7_CYCMS</name>
<dbReference type="RefSeq" id="WP_014022706.1">
    <property type="nucleotide sequence ID" value="NC_015914.1"/>
</dbReference>
<evidence type="ECO:0000256" key="1">
    <source>
        <dbReference type="ARBA" id="ARBA00010641"/>
    </source>
</evidence>
<gene>
    <name evidence="7" type="ordered locus">Cycma_4741</name>
</gene>
<feature type="domain" description="RNA polymerase sigma factor 70 region 4 type 2" evidence="6">
    <location>
        <begin position="117"/>
        <end position="166"/>
    </location>
</feature>
<keyword evidence="4" id="KW-0804">Transcription</keyword>
<keyword evidence="3" id="KW-0731">Sigma factor</keyword>
<evidence type="ECO:0000256" key="2">
    <source>
        <dbReference type="ARBA" id="ARBA00023015"/>
    </source>
</evidence>
<dbReference type="InterPro" id="IPR013249">
    <property type="entry name" value="RNA_pol_sigma70_r4_t2"/>
</dbReference>
<dbReference type="STRING" id="880070.Cycma_4741"/>
<dbReference type="Gene3D" id="1.10.1740.10">
    <property type="match status" value="1"/>
</dbReference>
<dbReference type="GO" id="GO:0006352">
    <property type="term" value="P:DNA-templated transcription initiation"/>
    <property type="evidence" value="ECO:0007669"/>
    <property type="project" value="InterPro"/>
</dbReference>
<sequence>MKDSDVLLLKAMAMDNVKAFEAIYNKYWELLVRQAYAKLGDSSEAEDLVQDIFLTLWNNRKSLSIQKDLKVYLLTAVKYKVYRVIYKRKVLCDIAGIDEVQIKSEAPSILEFEELYEKIEVAINKLPKGQRETFKLSRINQLSTKEIASKLQIAPQTVHNKIHMSLLFIRAEIKNYLFG</sequence>
<dbReference type="HOGENOM" id="CLU_047691_4_1_10"/>
<accession>G0J5H7</accession>
<dbReference type="SUPFAM" id="SSF88946">
    <property type="entry name" value="Sigma2 domain of RNA polymerase sigma factors"/>
    <property type="match status" value="1"/>
</dbReference>
<dbReference type="Pfam" id="PF04542">
    <property type="entry name" value="Sigma70_r2"/>
    <property type="match status" value="1"/>
</dbReference>
<organism evidence="7 8">
    <name type="scientific">Cyclobacterium marinum (strain ATCC 25205 / DSM 745 / LMG 13164 / NCIMB 1802)</name>
    <name type="common">Flectobacillus marinus</name>
    <dbReference type="NCBI Taxonomy" id="880070"/>
    <lineage>
        <taxon>Bacteria</taxon>
        <taxon>Pseudomonadati</taxon>
        <taxon>Bacteroidota</taxon>
        <taxon>Cytophagia</taxon>
        <taxon>Cytophagales</taxon>
        <taxon>Cyclobacteriaceae</taxon>
        <taxon>Cyclobacterium</taxon>
    </lineage>
</organism>